<dbReference type="HOGENOM" id="CLU_3112404_0_0_1"/>
<keyword evidence="1" id="KW-0472">Membrane</keyword>
<sequence>VFISVYFSFLFLYRLISLSCFYINKFFSLLFLYHISGCDAQKIFHPKTNRT</sequence>
<keyword evidence="3" id="KW-1185">Reference proteome</keyword>
<evidence type="ECO:0000256" key="1">
    <source>
        <dbReference type="SAM" id="Phobius"/>
    </source>
</evidence>
<keyword evidence="1" id="KW-1133">Transmembrane helix</keyword>
<dbReference type="Proteomes" id="UP000030746">
    <property type="component" value="Unassembled WGS sequence"/>
</dbReference>
<evidence type="ECO:0000313" key="2">
    <source>
        <dbReference type="EMBL" id="ESP00861.1"/>
    </source>
</evidence>
<keyword evidence="1" id="KW-0812">Transmembrane</keyword>
<gene>
    <name evidence="2" type="ORF">LOTGIDRAFT_140407</name>
</gene>
<accession>V4B0T8</accession>
<feature type="transmembrane region" description="Helical" evidence="1">
    <location>
        <begin position="6"/>
        <end position="24"/>
    </location>
</feature>
<reference evidence="2 3" key="1">
    <citation type="journal article" date="2013" name="Nature">
        <title>Insights into bilaterian evolution from three spiralian genomes.</title>
        <authorList>
            <person name="Simakov O."/>
            <person name="Marletaz F."/>
            <person name="Cho S.J."/>
            <person name="Edsinger-Gonzales E."/>
            <person name="Havlak P."/>
            <person name="Hellsten U."/>
            <person name="Kuo D.H."/>
            <person name="Larsson T."/>
            <person name="Lv J."/>
            <person name="Arendt D."/>
            <person name="Savage R."/>
            <person name="Osoegawa K."/>
            <person name="de Jong P."/>
            <person name="Grimwood J."/>
            <person name="Chapman J.A."/>
            <person name="Shapiro H."/>
            <person name="Aerts A."/>
            <person name="Otillar R.P."/>
            <person name="Terry A.Y."/>
            <person name="Boore J.L."/>
            <person name="Grigoriev I.V."/>
            <person name="Lindberg D.R."/>
            <person name="Seaver E.C."/>
            <person name="Weisblat D.A."/>
            <person name="Putnam N.H."/>
            <person name="Rokhsar D.S."/>
        </authorList>
    </citation>
    <scope>NUCLEOTIDE SEQUENCE [LARGE SCALE GENOMIC DNA]</scope>
</reference>
<feature type="non-terminal residue" evidence="2">
    <location>
        <position position="1"/>
    </location>
</feature>
<dbReference type="GeneID" id="20234309"/>
<organism evidence="2 3">
    <name type="scientific">Lottia gigantea</name>
    <name type="common">Giant owl limpet</name>
    <dbReference type="NCBI Taxonomy" id="225164"/>
    <lineage>
        <taxon>Eukaryota</taxon>
        <taxon>Metazoa</taxon>
        <taxon>Spiralia</taxon>
        <taxon>Lophotrochozoa</taxon>
        <taxon>Mollusca</taxon>
        <taxon>Gastropoda</taxon>
        <taxon>Patellogastropoda</taxon>
        <taxon>Lottioidea</taxon>
        <taxon>Lottiidae</taxon>
        <taxon>Lottia</taxon>
    </lineage>
</organism>
<dbReference type="RefSeq" id="XP_009048397.1">
    <property type="nucleotide sequence ID" value="XM_009050149.1"/>
</dbReference>
<protein>
    <submittedName>
        <fullName evidence="2">Uncharacterized protein</fullName>
    </submittedName>
</protein>
<dbReference type="AlphaFoldDB" id="V4B0T8"/>
<dbReference type="EMBL" id="KB200639">
    <property type="protein sequence ID" value="ESP00861.1"/>
    <property type="molecule type" value="Genomic_DNA"/>
</dbReference>
<name>V4B0T8_LOTGI</name>
<dbReference type="KEGG" id="lgi:LOTGIDRAFT_140407"/>
<dbReference type="CTD" id="20234309"/>
<proteinExistence type="predicted"/>
<evidence type="ECO:0000313" key="3">
    <source>
        <dbReference type="Proteomes" id="UP000030746"/>
    </source>
</evidence>